<name>A0ABT8W8I0_9FLAO</name>
<keyword evidence="2" id="KW-0540">Nuclease</keyword>
<keyword evidence="2" id="KW-0378">Hydrolase</keyword>
<dbReference type="InterPro" id="IPR036691">
    <property type="entry name" value="Endo/exonu/phosph_ase_sf"/>
</dbReference>
<evidence type="ECO:0000313" key="3">
    <source>
        <dbReference type="Proteomes" id="UP001176883"/>
    </source>
</evidence>
<dbReference type="InterPro" id="IPR050410">
    <property type="entry name" value="CCR4/nocturin_mRNA_transcr"/>
</dbReference>
<feature type="domain" description="Endonuclease/exonuclease/phosphatase" evidence="1">
    <location>
        <begin position="26"/>
        <end position="269"/>
    </location>
</feature>
<proteinExistence type="predicted"/>
<accession>A0ABT8W8I0</accession>
<dbReference type="EMBL" id="JAUOEK010000071">
    <property type="protein sequence ID" value="MDO5969440.1"/>
    <property type="molecule type" value="Genomic_DNA"/>
</dbReference>
<dbReference type="Pfam" id="PF03372">
    <property type="entry name" value="Exo_endo_phos"/>
    <property type="match status" value="1"/>
</dbReference>
<comment type="caution">
    <text evidence="2">The sequence shown here is derived from an EMBL/GenBank/DDBJ whole genome shotgun (WGS) entry which is preliminary data.</text>
</comment>
<dbReference type="Gene3D" id="3.60.10.10">
    <property type="entry name" value="Endonuclease/exonuclease/phosphatase"/>
    <property type="match status" value="1"/>
</dbReference>
<dbReference type="CDD" id="cd09083">
    <property type="entry name" value="EEP-1"/>
    <property type="match status" value="1"/>
</dbReference>
<protein>
    <submittedName>
        <fullName evidence="2">Endonuclease/exonuclease/phosphatase family protein</fullName>
    </submittedName>
</protein>
<dbReference type="SUPFAM" id="SSF56219">
    <property type="entry name" value="DNase I-like"/>
    <property type="match status" value="1"/>
</dbReference>
<keyword evidence="2" id="KW-0255">Endonuclease</keyword>
<dbReference type="Proteomes" id="UP001176883">
    <property type="component" value="Unassembled WGS sequence"/>
</dbReference>
<evidence type="ECO:0000313" key="2">
    <source>
        <dbReference type="EMBL" id="MDO5969440.1"/>
    </source>
</evidence>
<sequence>MQKLNYLLILFFCFGFVFGQKTTNIMTYNIKLDYPKEGDNSWVNRKSDLVDQINFYEPDIFGVQEALPNQMKYLDSTLVDFAYIGVGRDDGKNLGEYSAIFYNKKQFKVIDSGTFWLSETPDKVSMGWDAVCNRVCTYALFENKNTKQQLWVFNTHFDHVGNVAKKESPKLILKKIKSLNDAGLPAILMGDFNLEPETENIKSFYFYFNDSKTVSKTSPFGPKGTFNGFRFDKPVTRRIDYIFVSKGDFNVKKYAVLSDPKNCKYPSDHLPVYIKVQLTKIK</sequence>
<dbReference type="InterPro" id="IPR005135">
    <property type="entry name" value="Endo/exonuclease/phosphatase"/>
</dbReference>
<evidence type="ECO:0000259" key="1">
    <source>
        <dbReference type="Pfam" id="PF03372"/>
    </source>
</evidence>
<reference evidence="2" key="1">
    <citation type="submission" date="2023-07" db="EMBL/GenBank/DDBJ databases">
        <title>Two novel species in the genus Flavivirga.</title>
        <authorList>
            <person name="Kwon K."/>
        </authorList>
    </citation>
    <scope>NUCLEOTIDE SEQUENCE</scope>
    <source>
        <strain evidence="2">KCTC 52353</strain>
    </source>
</reference>
<organism evidence="2 3">
    <name type="scientific">Flavivirga aquimarina</name>
    <dbReference type="NCBI Taxonomy" id="2027862"/>
    <lineage>
        <taxon>Bacteria</taxon>
        <taxon>Pseudomonadati</taxon>
        <taxon>Bacteroidota</taxon>
        <taxon>Flavobacteriia</taxon>
        <taxon>Flavobacteriales</taxon>
        <taxon>Flavobacteriaceae</taxon>
        <taxon>Flavivirga</taxon>
    </lineage>
</organism>
<keyword evidence="3" id="KW-1185">Reference proteome</keyword>
<dbReference type="PANTHER" id="PTHR12121:SF36">
    <property type="entry name" value="ENDONUCLEASE_EXONUCLEASE_PHOSPHATASE DOMAIN-CONTAINING PROTEIN"/>
    <property type="match status" value="1"/>
</dbReference>
<dbReference type="PANTHER" id="PTHR12121">
    <property type="entry name" value="CARBON CATABOLITE REPRESSOR PROTEIN 4"/>
    <property type="match status" value="1"/>
</dbReference>
<dbReference type="GO" id="GO:0004519">
    <property type="term" value="F:endonuclease activity"/>
    <property type="evidence" value="ECO:0007669"/>
    <property type="project" value="UniProtKB-KW"/>
</dbReference>
<gene>
    <name evidence="2" type="ORF">Q4Q35_06440</name>
</gene>